<comment type="function">
    <text evidence="2">Catalyzes the ATP-dependent phosphorylation of thiamine-monophosphate (TMP) to form thiamine-pyrophosphate (TPP), the active form of vitamin B1.</text>
</comment>
<keyword evidence="2 5" id="KW-0418">Kinase</keyword>
<comment type="catalytic activity">
    <reaction evidence="2">
        <text>thiamine phosphate + ATP = thiamine diphosphate + ADP</text>
        <dbReference type="Rhea" id="RHEA:15913"/>
        <dbReference type="ChEBI" id="CHEBI:30616"/>
        <dbReference type="ChEBI" id="CHEBI:37575"/>
        <dbReference type="ChEBI" id="CHEBI:58937"/>
        <dbReference type="ChEBI" id="CHEBI:456216"/>
        <dbReference type="EC" id="2.7.4.16"/>
    </reaction>
</comment>
<dbReference type="SUPFAM" id="SSF55326">
    <property type="entry name" value="PurM N-terminal domain-like"/>
    <property type="match status" value="1"/>
</dbReference>
<dbReference type="PANTHER" id="PTHR30270:SF0">
    <property type="entry name" value="THIAMINE-MONOPHOSPHATE KINASE"/>
    <property type="match status" value="1"/>
</dbReference>
<evidence type="ECO:0000259" key="4">
    <source>
        <dbReference type="Pfam" id="PF02769"/>
    </source>
</evidence>
<dbReference type="SUPFAM" id="SSF56042">
    <property type="entry name" value="PurM C-terminal domain-like"/>
    <property type="match status" value="1"/>
</dbReference>
<feature type="binding site" evidence="2">
    <location>
        <position position="53"/>
    </location>
    <ligand>
        <name>Mg(2+)</name>
        <dbReference type="ChEBI" id="CHEBI:18420"/>
        <label>1</label>
    </ligand>
</feature>
<evidence type="ECO:0000313" key="6">
    <source>
        <dbReference type="Proteomes" id="UP000235914"/>
    </source>
</evidence>
<dbReference type="PANTHER" id="PTHR30270">
    <property type="entry name" value="THIAMINE-MONOPHOSPHATE KINASE"/>
    <property type="match status" value="1"/>
</dbReference>
<comment type="pathway">
    <text evidence="2">Cofactor biosynthesis; thiamine diphosphate biosynthesis; thiamine diphosphate from thiamine phosphate: step 1/1.</text>
</comment>
<feature type="binding site" evidence="2">
    <location>
        <position position="53"/>
    </location>
    <ligand>
        <name>Mg(2+)</name>
        <dbReference type="ChEBI" id="CHEBI:18420"/>
        <label>2</label>
    </ligand>
</feature>
<keyword evidence="2" id="KW-0547">Nucleotide-binding</keyword>
<dbReference type="Gene3D" id="3.90.650.10">
    <property type="entry name" value="PurM-like C-terminal domain"/>
    <property type="match status" value="1"/>
</dbReference>
<dbReference type="InterPro" id="IPR010918">
    <property type="entry name" value="PurM-like_C_dom"/>
</dbReference>
<dbReference type="Gene3D" id="3.30.1330.10">
    <property type="entry name" value="PurM-like, N-terminal domain"/>
    <property type="match status" value="1"/>
</dbReference>
<dbReference type="CDD" id="cd02194">
    <property type="entry name" value="ThiL"/>
    <property type="match status" value="1"/>
</dbReference>
<comment type="caution">
    <text evidence="5">The sequence shown here is derived from an EMBL/GenBank/DDBJ whole genome shotgun (WGS) entry which is preliminary data.</text>
</comment>
<keyword evidence="2" id="KW-0460">Magnesium</keyword>
<dbReference type="GO" id="GO:0005524">
    <property type="term" value="F:ATP binding"/>
    <property type="evidence" value="ECO:0007669"/>
    <property type="project" value="UniProtKB-UniRule"/>
</dbReference>
<dbReference type="EMBL" id="PJKN01000003">
    <property type="protein sequence ID" value="PNC56432.1"/>
    <property type="molecule type" value="Genomic_DNA"/>
</dbReference>
<dbReference type="Proteomes" id="UP000235914">
    <property type="component" value="Unassembled WGS sequence"/>
</dbReference>
<keyword evidence="2" id="KW-0067">ATP-binding</keyword>
<evidence type="ECO:0000256" key="1">
    <source>
        <dbReference type="ARBA" id="ARBA00022977"/>
    </source>
</evidence>
<feature type="binding site" evidence="2">
    <location>
        <position position="36"/>
    </location>
    <ligand>
        <name>Mg(2+)</name>
        <dbReference type="ChEBI" id="CHEBI:18420"/>
        <label>3</label>
    </ligand>
</feature>
<dbReference type="GO" id="GO:0009228">
    <property type="term" value="P:thiamine biosynthetic process"/>
    <property type="evidence" value="ECO:0007669"/>
    <property type="project" value="UniProtKB-KW"/>
</dbReference>
<proteinExistence type="inferred from homology"/>
<dbReference type="PIRSF" id="PIRSF005303">
    <property type="entry name" value="Thiam_monoph_kin"/>
    <property type="match status" value="1"/>
</dbReference>
<dbReference type="EC" id="2.7.4.16" evidence="2"/>
<feature type="binding site" evidence="2">
    <location>
        <position position="81"/>
    </location>
    <ligand>
        <name>Mg(2+)</name>
        <dbReference type="ChEBI" id="CHEBI:18420"/>
        <label>2</label>
    </ligand>
</feature>
<accession>A0AAP8NLF1</accession>
<feature type="binding site" evidence="2">
    <location>
        <position position="81"/>
    </location>
    <ligand>
        <name>Mg(2+)</name>
        <dbReference type="ChEBI" id="CHEBI:18420"/>
        <label>3</label>
    </ligand>
</feature>
<reference evidence="5 6" key="1">
    <citation type="journal article" date="2017" name="BMC Genomics">
        <title>Genome sequencing of 39 Akkermansia muciniphila isolates reveals its population structure, genomic and functional diverisity, and global distribution in mammalian gut microbiotas.</title>
        <authorList>
            <person name="Guo X."/>
            <person name="Li S."/>
            <person name="Zhang J."/>
            <person name="Wu F."/>
            <person name="Li X."/>
            <person name="Wu D."/>
            <person name="Zhang M."/>
            <person name="Ou Z."/>
            <person name="Jie Z."/>
            <person name="Yan Q."/>
            <person name="Li P."/>
            <person name="Yi J."/>
            <person name="Peng Y."/>
        </authorList>
    </citation>
    <scope>NUCLEOTIDE SEQUENCE [LARGE SCALE GENOMIC DNA]</scope>
    <source>
        <strain evidence="5 6">GP43</strain>
    </source>
</reference>
<feature type="binding site" evidence="2">
    <location>
        <position position="36"/>
    </location>
    <ligand>
        <name>Mg(2+)</name>
        <dbReference type="ChEBI" id="CHEBI:18420"/>
        <label>4</label>
    </ligand>
</feature>
<comment type="miscellaneous">
    <text evidence="2">Reaction mechanism of ThiL seems to utilize a direct, inline transfer of the gamma-phosphate of ATP to TMP rather than a phosphorylated enzyme intermediate.</text>
</comment>
<feature type="binding site" evidence="2">
    <location>
        <position position="81"/>
    </location>
    <ligand>
        <name>Mg(2+)</name>
        <dbReference type="ChEBI" id="CHEBI:18420"/>
        <label>4</label>
    </ligand>
</feature>
<dbReference type="InterPro" id="IPR006283">
    <property type="entry name" value="ThiL-like"/>
</dbReference>
<comment type="caution">
    <text evidence="2">Lacks conserved residue(s) required for the propagation of feature annotation.</text>
</comment>
<protein>
    <recommendedName>
        <fullName evidence="2">Thiamine-monophosphate kinase</fullName>
        <shortName evidence="2">TMP kinase</shortName>
        <shortName evidence="2">Thiamine-phosphate kinase</shortName>
        <ecNumber evidence="2">2.7.4.16</ecNumber>
    </recommendedName>
</protein>
<gene>
    <name evidence="2" type="primary">thiL</name>
    <name evidence="5" type="ORF">CXU09_07430</name>
</gene>
<feature type="binding site" evidence="2">
    <location>
        <position position="156"/>
    </location>
    <ligand>
        <name>ATP</name>
        <dbReference type="ChEBI" id="CHEBI:30616"/>
    </ligand>
</feature>
<dbReference type="HAMAP" id="MF_02128">
    <property type="entry name" value="TMP_kinase"/>
    <property type="match status" value="1"/>
</dbReference>
<feature type="binding site" evidence="2">
    <location>
        <position position="207"/>
    </location>
    <ligand>
        <name>Mg(2+)</name>
        <dbReference type="ChEBI" id="CHEBI:18420"/>
        <label>5</label>
    </ligand>
</feature>
<keyword evidence="2" id="KW-0808">Transferase</keyword>
<name>A0AAP8NLF1_9BACT</name>
<dbReference type="InterPro" id="IPR036676">
    <property type="entry name" value="PurM-like_C_sf"/>
</dbReference>
<sequence>MEPEPSIRQTGEDALVARLLPLMPSNPSLETGPGDDCAIIRGSGNRQLLLKTDCVVEGMHFLPGTDPELIGRKALARAVSDIGAMGGTPLHALVTLFVHADRPISQVEGIYRGMGRLARQFGISIAGGESSGLPADGLIINVALTGEVEEGKAVLRSTARAGDLIAVTGTLGGSFPSGHHLSFMPRVREGGILAVSGVATSMMDLSDGLGTDLPRLAVASGLGFRIHEELLPVRPGFTAAQAVGDGEDYELLVTFRPGDRERAARLAAEHFPETPLTVIGEMTAETASALPPGYRHFS</sequence>
<feature type="binding site" evidence="2">
    <location>
        <position position="52"/>
    </location>
    <ligand>
        <name>Mg(2+)</name>
        <dbReference type="ChEBI" id="CHEBI:18420"/>
        <label>1</label>
    </ligand>
</feature>
<dbReference type="GO" id="GO:0000287">
    <property type="term" value="F:magnesium ion binding"/>
    <property type="evidence" value="ECO:0007669"/>
    <property type="project" value="UniProtKB-UniRule"/>
</dbReference>
<feature type="domain" description="PurM-like N-terminal" evidence="3">
    <location>
        <begin position="34"/>
        <end position="148"/>
    </location>
</feature>
<keyword evidence="2" id="KW-0479">Metal-binding</keyword>
<dbReference type="Pfam" id="PF02769">
    <property type="entry name" value="AIRS_C"/>
    <property type="match status" value="1"/>
</dbReference>
<dbReference type="InterPro" id="IPR036921">
    <property type="entry name" value="PurM-like_N_sf"/>
</dbReference>
<organism evidence="5 6">
    <name type="scientific">Akkermansia muciniphila</name>
    <dbReference type="NCBI Taxonomy" id="239935"/>
    <lineage>
        <taxon>Bacteria</taxon>
        <taxon>Pseudomonadati</taxon>
        <taxon>Verrucomicrobiota</taxon>
        <taxon>Verrucomicrobiia</taxon>
        <taxon>Verrucomicrobiales</taxon>
        <taxon>Akkermansiaceae</taxon>
        <taxon>Akkermansia</taxon>
    </lineage>
</organism>
<feature type="binding site" evidence="2">
    <location>
        <position position="111"/>
    </location>
    <ligand>
        <name>ATP</name>
        <dbReference type="ChEBI" id="CHEBI:30616"/>
    </ligand>
</feature>
<dbReference type="RefSeq" id="WP_102735693.1">
    <property type="nucleotide sequence ID" value="NZ_CP033388.1"/>
</dbReference>
<evidence type="ECO:0000256" key="2">
    <source>
        <dbReference type="HAMAP-Rule" id="MF_02128"/>
    </source>
</evidence>
<feature type="binding site" evidence="2">
    <location>
        <position position="294"/>
    </location>
    <ligand>
        <name>substrate</name>
    </ligand>
</feature>
<feature type="binding site" evidence="2">
    <location>
        <position position="206"/>
    </location>
    <ligand>
        <name>ATP</name>
        <dbReference type="ChEBI" id="CHEBI:30616"/>
    </ligand>
</feature>
<dbReference type="GO" id="GO:0009030">
    <property type="term" value="F:thiamine-phosphate kinase activity"/>
    <property type="evidence" value="ECO:0007669"/>
    <property type="project" value="UniProtKB-UniRule"/>
</dbReference>
<dbReference type="Pfam" id="PF00586">
    <property type="entry name" value="AIRS"/>
    <property type="match status" value="1"/>
</dbReference>
<dbReference type="AlphaFoldDB" id="A0AAP8NLF1"/>
<evidence type="ECO:0000259" key="3">
    <source>
        <dbReference type="Pfam" id="PF00586"/>
    </source>
</evidence>
<dbReference type="InterPro" id="IPR016188">
    <property type="entry name" value="PurM-like_N"/>
</dbReference>
<feature type="binding site" evidence="2">
    <location>
        <position position="60"/>
    </location>
    <ligand>
        <name>substrate</name>
    </ligand>
</feature>
<feature type="binding site" evidence="2">
    <location>
        <position position="204"/>
    </location>
    <ligand>
        <name>Mg(2+)</name>
        <dbReference type="ChEBI" id="CHEBI:18420"/>
        <label>3</label>
    </ligand>
</feature>
<dbReference type="GO" id="GO:0009229">
    <property type="term" value="P:thiamine diphosphate biosynthetic process"/>
    <property type="evidence" value="ECO:0007669"/>
    <property type="project" value="UniProtKB-UniRule"/>
</dbReference>
<feature type="domain" description="PurM-like C-terminal" evidence="4">
    <location>
        <begin position="177"/>
        <end position="286"/>
    </location>
</feature>
<feature type="binding site" evidence="2">
    <location>
        <position position="247"/>
    </location>
    <ligand>
        <name>substrate</name>
    </ligand>
</feature>
<comment type="similarity">
    <text evidence="2">Belongs to the thiamine-monophosphate kinase family.</text>
</comment>
<evidence type="ECO:0000313" key="5">
    <source>
        <dbReference type="EMBL" id="PNC56432.1"/>
    </source>
</evidence>
<keyword evidence="1 2" id="KW-0784">Thiamine biosynthesis</keyword>